<feature type="transmembrane region" description="Helical" evidence="7">
    <location>
        <begin position="18"/>
        <end position="34"/>
    </location>
</feature>
<dbReference type="GO" id="GO:0005506">
    <property type="term" value="F:iron ion binding"/>
    <property type="evidence" value="ECO:0007669"/>
    <property type="project" value="InterPro"/>
</dbReference>
<evidence type="ECO:0000313" key="10">
    <source>
        <dbReference type="Proteomes" id="UP000012429"/>
    </source>
</evidence>
<feature type="domain" description="Fatty acid hydroxylase" evidence="8">
    <location>
        <begin position="172"/>
        <end position="306"/>
    </location>
</feature>
<keyword evidence="10" id="KW-1185">Reference proteome</keyword>
<feature type="transmembrane region" description="Helical" evidence="7">
    <location>
        <begin position="85"/>
        <end position="106"/>
    </location>
</feature>
<dbReference type="PATRIC" id="fig|363754.4.peg.12"/>
<dbReference type="PANTHER" id="PTHR21624">
    <property type="entry name" value="STEROL DESATURASE-RELATED PROTEIN"/>
    <property type="match status" value="1"/>
</dbReference>
<evidence type="ECO:0000259" key="8">
    <source>
        <dbReference type="Pfam" id="PF04116"/>
    </source>
</evidence>
<gene>
    <name evidence="9" type="ORF">RHSP_08630</name>
</gene>
<dbReference type="STRING" id="363754.RHSP_08630"/>
<dbReference type="Proteomes" id="UP000012429">
    <property type="component" value="Unassembled WGS sequence"/>
</dbReference>
<dbReference type="GO" id="GO:0006643">
    <property type="term" value="P:membrane lipid metabolic process"/>
    <property type="evidence" value="ECO:0007669"/>
    <property type="project" value="TreeGrafter"/>
</dbReference>
<feature type="transmembrane region" description="Helical" evidence="7">
    <location>
        <begin position="233"/>
        <end position="256"/>
    </location>
</feature>
<keyword evidence="6 7" id="KW-0472">Membrane</keyword>
<keyword evidence="2 7" id="KW-0812">Transmembrane</keyword>
<evidence type="ECO:0000256" key="4">
    <source>
        <dbReference type="ARBA" id="ARBA00023002"/>
    </source>
</evidence>
<evidence type="ECO:0000256" key="5">
    <source>
        <dbReference type="ARBA" id="ARBA00023098"/>
    </source>
</evidence>
<dbReference type="GO" id="GO:0050479">
    <property type="term" value="F:glyceryl-ether monooxygenase activity"/>
    <property type="evidence" value="ECO:0007669"/>
    <property type="project" value="TreeGrafter"/>
</dbReference>
<feature type="transmembrane region" description="Helical" evidence="7">
    <location>
        <begin position="168"/>
        <end position="186"/>
    </location>
</feature>
<dbReference type="PANTHER" id="PTHR21624:SF1">
    <property type="entry name" value="ALKYLGLYCEROL MONOOXYGENASE"/>
    <property type="match status" value="1"/>
</dbReference>
<feature type="transmembrane region" description="Helical" evidence="7">
    <location>
        <begin position="127"/>
        <end position="148"/>
    </location>
</feature>
<evidence type="ECO:0000256" key="7">
    <source>
        <dbReference type="SAM" id="Phobius"/>
    </source>
</evidence>
<reference evidence="9 10" key="1">
    <citation type="journal article" date="2012" name="BMC Genomics">
        <title>Genomic basis of broad host range and environmental adaptability of Rhizobium tropici CIAT 899 and Rhizobium sp. PRF 81 which are used in inoculants for common bean (Phaseolus vulgaris L.).</title>
        <authorList>
            <person name="Ormeno-Orrillo E."/>
            <person name="Menna P."/>
            <person name="Almeida L.G."/>
            <person name="Ollero F.J."/>
            <person name="Nicolas M.F."/>
            <person name="Pains Rodrigues E."/>
            <person name="Shigueyoshi Nakatani A."/>
            <person name="Silva Batista J.S."/>
            <person name="Oliveira Chueire L.M."/>
            <person name="Souza R.C."/>
            <person name="Ribeiro Vasconcelos A.T."/>
            <person name="Megias M."/>
            <person name="Hungria M."/>
            <person name="Martinez-Romero E."/>
        </authorList>
    </citation>
    <scope>NUCLEOTIDE SEQUENCE [LARGE SCALE GENOMIC DNA]</scope>
    <source>
        <strain evidence="9 10">PRF 81</strain>
    </source>
</reference>
<dbReference type="Pfam" id="PF04116">
    <property type="entry name" value="FA_hydroxylase"/>
    <property type="match status" value="1"/>
</dbReference>
<dbReference type="InterPro" id="IPR051689">
    <property type="entry name" value="Sterol_desaturase/TMEM195"/>
</dbReference>
<dbReference type="AlphaFoldDB" id="N6V7J4"/>
<dbReference type="EMBL" id="AQHN01000001">
    <property type="protein sequence ID" value="ENN89805.1"/>
    <property type="molecule type" value="Genomic_DNA"/>
</dbReference>
<feature type="transmembrane region" description="Helical" evidence="7">
    <location>
        <begin position="55"/>
        <end position="79"/>
    </location>
</feature>
<proteinExistence type="predicted"/>
<dbReference type="GO" id="GO:0012505">
    <property type="term" value="C:endomembrane system"/>
    <property type="evidence" value="ECO:0007669"/>
    <property type="project" value="UniProtKB-SubCell"/>
</dbReference>
<dbReference type="InterPro" id="IPR006694">
    <property type="entry name" value="Fatty_acid_hydroxylase"/>
</dbReference>
<keyword evidence="4" id="KW-0560">Oxidoreductase</keyword>
<evidence type="ECO:0000256" key="6">
    <source>
        <dbReference type="ARBA" id="ARBA00023136"/>
    </source>
</evidence>
<sequence>MQKPPQRFAGRQRKRKNFTFDSTIITLHIALAHAKIMRRSEFEGDGMTFQSSSRLYAAVSALLWPAIFCAGLTGAYFAFESNTHLLWFNVVYLSTVAVIAFFERLMPYEKTWLKRDGETFNDVAHTLLSKGGVQIAAAIGTSFPMAVATVAQPVLSYHSRFWPDQWPMIFQVVLGLVIAEFGLYMAHRLAHEHLSLWRFHALHHSVERLWVINTGRFHIIDSLFKIALSQIPLYLLGAPLPVFLWIGAVTAFIGLLTHCNVDMRTGPLDWIFSTPQLHRWHHSKVLAEGNTNYGENLVIWDQLLGTFHNPARPSSTDIGITGKVAKGFLAQLAQPFSKKGRKEIIGKKPKELILKEEQATAARRGSNATIRKSG</sequence>
<name>N6V7J4_9HYPH</name>
<evidence type="ECO:0000256" key="1">
    <source>
        <dbReference type="ARBA" id="ARBA00004127"/>
    </source>
</evidence>
<accession>N6V7J4</accession>
<dbReference type="GO" id="GO:0016020">
    <property type="term" value="C:membrane"/>
    <property type="evidence" value="ECO:0007669"/>
    <property type="project" value="GOC"/>
</dbReference>
<keyword evidence="5" id="KW-0443">Lipid metabolism</keyword>
<organism evidence="9 10">
    <name type="scientific">Rhizobium freirei PRF 81</name>
    <dbReference type="NCBI Taxonomy" id="363754"/>
    <lineage>
        <taxon>Bacteria</taxon>
        <taxon>Pseudomonadati</taxon>
        <taxon>Pseudomonadota</taxon>
        <taxon>Alphaproteobacteria</taxon>
        <taxon>Hyphomicrobiales</taxon>
        <taxon>Rhizobiaceae</taxon>
        <taxon>Rhizobium/Agrobacterium group</taxon>
        <taxon>Rhizobium</taxon>
    </lineage>
</organism>
<comment type="subcellular location">
    <subcellularLocation>
        <location evidence="1">Endomembrane system</location>
        <topology evidence="1">Multi-pass membrane protein</topology>
    </subcellularLocation>
</comment>
<dbReference type="GO" id="GO:0008610">
    <property type="term" value="P:lipid biosynthetic process"/>
    <property type="evidence" value="ECO:0007669"/>
    <property type="project" value="InterPro"/>
</dbReference>
<comment type="caution">
    <text evidence="9">The sequence shown here is derived from an EMBL/GenBank/DDBJ whole genome shotgun (WGS) entry which is preliminary data.</text>
</comment>
<evidence type="ECO:0000256" key="2">
    <source>
        <dbReference type="ARBA" id="ARBA00022692"/>
    </source>
</evidence>
<evidence type="ECO:0000256" key="3">
    <source>
        <dbReference type="ARBA" id="ARBA00022989"/>
    </source>
</evidence>
<keyword evidence="3 7" id="KW-1133">Transmembrane helix</keyword>
<evidence type="ECO:0000313" key="9">
    <source>
        <dbReference type="EMBL" id="ENN89805.1"/>
    </source>
</evidence>
<protein>
    <recommendedName>
        <fullName evidence="8">Fatty acid hydroxylase domain-containing protein</fullName>
    </recommendedName>
</protein>